<dbReference type="HOGENOM" id="CLU_163858_0_0_9"/>
<keyword evidence="5" id="KW-1185">Reference proteome</keyword>
<dbReference type="AlphaFoldDB" id="J7IT57"/>
<evidence type="ECO:0000256" key="3">
    <source>
        <dbReference type="ARBA" id="ARBA00024344"/>
    </source>
</evidence>
<evidence type="ECO:0000313" key="5">
    <source>
        <dbReference type="Proteomes" id="UP000005262"/>
    </source>
</evidence>
<dbReference type="KEGG" id="dmi:Desmer_1336"/>
<dbReference type="InterPro" id="IPR012851">
    <property type="entry name" value="Spore_coat_CotF-like"/>
</dbReference>
<dbReference type="Pfam" id="PF07875">
    <property type="entry name" value="Coat_F"/>
    <property type="match status" value="1"/>
</dbReference>
<keyword evidence="1" id="KW-0749">Sporulation</keyword>
<dbReference type="InterPro" id="IPR012347">
    <property type="entry name" value="Ferritin-like"/>
</dbReference>
<evidence type="ECO:0000313" key="4">
    <source>
        <dbReference type="EMBL" id="AFQ43344.1"/>
    </source>
</evidence>
<dbReference type="STRING" id="768704.Desmer_1336"/>
<comment type="subcellular location">
    <subcellularLocation>
        <location evidence="2">Spore coat</location>
    </subcellularLocation>
</comment>
<dbReference type="eggNOG" id="COG5577">
    <property type="taxonomic scope" value="Bacteria"/>
</dbReference>
<sequence>MSYEKKPINALKGPMNKDYLEIENSEGMPGLVDSTIALSFLLNAKSGIKNCATALTEIADPEARKEIRNMLNAQIDLHAQISELMMNKGWFHPYQVAEQFKLDLVSAQAAVQISNLQLFPGNTSRLGTFATPNY</sequence>
<comment type="similarity">
    <text evidence="3">Belongs to the CotF family.</text>
</comment>
<dbReference type="Proteomes" id="UP000005262">
    <property type="component" value="Chromosome"/>
</dbReference>
<name>J7IT57_DESMD</name>
<gene>
    <name evidence="4" type="ordered locus">Desmer_1336</name>
</gene>
<protein>
    <submittedName>
        <fullName evidence="4">Coat F domain-containing protein</fullName>
    </submittedName>
</protein>
<dbReference type="GO" id="GO:0030435">
    <property type="term" value="P:sporulation resulting in formation of a cellular spore"/>
    <property type="evidence" value="ECO:0007669"/>
    <property type="project" value="UniProtKB-KW"/>
</dbReference>
<reference evidence="5" key="2">
    <citation type="submission" date="2012-08" db="EMBL/GenBank/DDBJ databases">
        <title>Finished genome of Desulfosporosinus meridiei DSM 13257.</title>
        <authorList>
            <person name="Huntemann M."/>
            <person name="Wei C.-L."/>
            <person name="Han J."/>
            <person name="Detter J.C."/>
            <person name="Han C."/>
            <person name="Davenport K."/>
            <person name="Daligault H."/>
            <person name="Erkkila T."/>
            <person name="Gu W."/>
            <person name="Munk A.C.C."/>
            <person name="Teshima H."/>
            <person name="Xu Y."/>
            <person name="Chain P."/>
            <person name="Tapia R."/>
            <person name="Chen A."/>
            <person name="Krypides N."/>
            <person name="Mavromatis K."/>
            <person name="Markowitz V."/>
            <person name="Szeto E."/>
            <person name="Ivanova N."/>
            <person name="Mikhailova N."/>
            <person name="Ovchinnikova G."/>
            <person name="Pagani I."/>
            <person name="Pati A."/>
            <person name="Goodwin L."/>
            <person name="Peters L."/>
            <person name="Pitluck S."/>
            <person name="Woyke T."/>
            <person name="Pester M."/>
            <person name="Spring S."/>
            <person name="Ollivier B."/>
            <person name="Rattei T."/>
            <person name="Klenk H.-P."/>
            <person name="Wagner M."/>
            <person name="Loy A."/>
        </authorList>
    </citation>
    <scope>NUCLEOTIDE SEQUENCE [LARGE SCALE GENOMIC DNA]</scope>
    <source>
        <strain evidence="5">ATCC BAA-275 / DSM 13257 / NCIMB 13706 / S10</strain>
    </source>
</reference>
<dbReference type="RefSeq" id="WP_014902263.1">
    <property type="nucleotide sequence ID" value="NC_018515.1"/>
</dbReference>
<evidence type="ECO:0000256" key="2">
    <source>
        <dbReference type="ARBA" id="ARBA00024325"/>
    </source>
</evidence>
<dbReference type="PANTHER" id="PTHR39183">
    <property type="entry name" value="SPORE COAT PROTEIN F-LIKE PROTEIN YHCQ"/>
    <property type="match status" value="1"/>
</dbReference>
<dbReference type="PANTHER" id="PTHR39183:SF1">
    <property type="entry name" value="SPORE COAT PROTEIN F-LIKE PROTEIN YHCQ"/>
    <property type="match status" value="1"/>
</dbReference>
<accession>J7IT57</accession>
<organism evidence="4 5">
    <name type="scientific">Desulfosporosinus meridiei (strain ATCC BAA-275 / DSM 13257 / KCTC 12902 / NCIMB 13706 / S10)</name>
    <dbReference type="NCBI Taxonomy" id="768704"/>
    <lineage>
        <taxon>Bacteria</taxon>
        <taxon>Bacillati</taxon>
        <taxon>Bacillota</taxon>
        <taxon>Clostridia</taxon>
        <taxon>Eubacteriales</taxon>
        <taxon>Desulfitobacteriaceae</taxon>
        <taxon>Desulfosporosinus</taxon>
    </lineage>
</organism>
<dbReference type="EMBL" id="CP003629">
    <property type="protein sequence ID" value="AFQ43344.1"/>
    <property type="molecule type" value="Genomic_DNA"/>
</dbReference>
<reference evidence="4 5" key="1">
    <citation type="journal article" date="2012" name="J. Bacteriol.">
        <title>Complete genome sequences of Desulfosporosinus orientis DSM765T, Desulfosporosinus youngiae DSM17734T, Desulfosporosinus meridiei DSM13257T, and Desulfosporosinus acidiphilus DSM22704T.</title>
        <authorList>
            <person name="Pester M."/>
            <person name="Brambilla E."/>
            <person name="Alazard D."/>
            <person name="Rattei T."/>
            <person name="Weinmaier T."/>
            <person name="Han J."/>
            <person name="Lucas S."/>
            <person name="Lapidus A."/>
            <person name="Cheng J.F."/>
            <person name="Goodwin L."/>
            <person name="Pitluck S."/>
            <person name="Peters L."/>
            <person name="Ovchinnikova G."/>
            <person name="Teshima H."/>
            <person name="Detter J.C."/>
            <person name="Han C.S."/>
            <person name="Tapia R."/>
            <person name="Land M.L."/>
            <person name="Hauser L."/>
            <person name="Kyrpides N.C."/>
            <person name="Ivanova N.N."/>
            <person name="Pagani I."/>
            <person name="Huntmann M."/>
            <person name="Wei C.L."/>
            <person name="Davenport K.W."/>
            <person name="Daligault H."/>
            <person name="Chain P.S."/>
            <person name="Chen A."/>
            <person name="Mavromatis K."/>
            <person name="Markowitz V."/>
            <person name="Szeto E."/>
            <person name="Mikhailova N."/>
            <person name="Pati A."/>
            <person name="Wagner M."/>
            <person name="Woyke T."/>
            <person name="Ollivier B."/>
            <person name="Klenk H.P."/>
            <person name="Spring S."/>
            <person name="Loy A."/>
        </authorList>
    </citation>
    <scope>NUCLEOTIDE SEQUENCE [LARGE SCALE GENOMIC DNA]</scope>
    <source>
        <strain evidence="5">ATCC BAA-275 / DSM 13257 / NCIMB 13706 / S10</strain>
    </source>
</reference>
<proteinExistence type="inferred from homology"/>
<dbReference type="Gene3D" id="1.20.1260.10">
    <property type="match status" value="1"/>
</dbReference>
<evidence type="ECO:0000256" key="1">
    <source>
        <dbReference type="ARBA" id="ARBA00022969"/>
    </source>
</evidence>